<evidence type="ECO:0000256" key="3">
    <source>
        <dbReference type="ARBA" id="ARBA00022722"/>
    </source>
</evidence>
<evidence type="ECO:0000256" key="6">
    <source>
        <dbReference type="ARBA" id="ARBA00022918"/>
    </source>
</evidence>
<feature type="domain" description="Reverse transcriptase RNase H-like" evidence="7">
    <location>
        <begin position="37"/>
        <end position="82"/>
    </location>
</feature>
<organism evidence="8 9">
    <name type="scientific">Mucuna pruriens</name>
    <name type="common">Velvet bean</name>
    <name type="synonym">Dolichos pruriens</name>
    <dbReference type="NCBI Taxonomy" id="157652"/>
    <lineage>
        <taxon>Eukaryota</taxon>
        <taxon>Viridiplantae</taxon>
        <taxon>Streptophyta</taxon>
        <taxon>Embryophyta</taxon>
        <taxon>Tracheophyta</taxon>
        <taxon>Spermatophyta</taxon>
        <taxon>Magnoliopsida</taxon>
        <taxon>eudicotyledons</taxon>
        <taxon>Gunneridae</taxon>
        <taxon>Pentapetalae</taxon>
        <taxon>rosids</taxon>
        <taxon>fabids</taxon>
        <taxon>Fabales</taxon>
        <taxon>Fabaceae</taxon>
        <taxon>Papilionoideae</taxon>
        <taxon>50 kb inversion clade</taxon>
        <taxon>NPAAA clade</taxon>
        <taxon>indigoferoid/millettioid clade</taxon>
        <taxon>Phaseoleae</taxon>
        <taxon>Mucuna</taxon>
    </lineage>
</organism>
<keyword evidence="1" id="KW-0808">Transferase</keyword>
<evidence type="ECO:0000256" key="2">
    <source>
        <dbReference type="ARBA" id="ARBA00022695"/>
    </source>
</evidence>
<dbReference type="GO" id="GO:0004519">
    <property type="term" value="F:endonuclease activity"/>
    <property type="evidence" value="ECO:0007669"/>
    <property type="project" value="UniProtKB-KW"/>
</dbReference>
<dbReference type="Pfam" id="PF17917">
    <property type="entry name" value="RT_RNaseH"/>
    <property type="match status" value="1"/>
</dbReference>
<proteinExistence type="predicted"/>
<gene>
    <name evidence="8" type="ORF">CR513_44632</name>
</gene>
<keyword evidence="4" id="KW-0255">Endonuclease</keyword>
<keyword evidence="9" id="KW-1185">Reference proteome</keyword>
<dbReference type="PANTHER" id="PTHR35046">
    <property type="entry name" value="ZINC KNUCKLE (CCHC-TYPE) FAMILY PROTEIN"/>
    <property type="match status" value="1"/>
</dbReference>
<evidence type="ECO:0000313" key="8">
    <source>
        <dbReference type="EMBL" id="RDX75479.1"/>
    </source>
</evidence>
<accession>A0A371FB17</accession>
<evidence type="ECO:0000256" key="4">
    <source>
        <dbReference type="ARBA" id="ARBA00022759"/>
    </source>
</evidence>
<sequence>MGEVKSFHGIASFYKRFLKYLSTHASPQNEIVKKSVGIGIKVVILQEGHVTTYFSEKLKGAQLNYFTYDRELYAHVKGVENLALKHLRGNSTNKDKPLGMTLEIPLL</sequence>
<dbReference type="InterPro" id="IPR043128">
    <property type="entry name" value="Rev_trsase/Diguanyl_cyclase"/>
</dbReference>
<comment type="caution">
    <text evidence="8">The sequence shown here is derived from an EMBL/GenBank/DDBJ whole genome shotgun (WGS) entry which is preliminary data.</text>
</comment>
<reference evidence="8" key="1">
    <citation type="submission" date="2018-05" db="EMBL/GenBank/DDBJ databases">
        <title>Draft genome of Mucuna pruriens seed.</title>
        <authorList>
            <person name="Nnadi N.E."/>
            <person name="Vos R."/>
            <person name="Hasami M.H."/>
            <person name="Devisetty U.K."/>
            <person name="Aguiy J.C."/>
        </authorList>
    </citation>
    <scope>NUCLEOTIDE SEQUENCE [LARGE SCALE GENOMIC DNA]</scope>
    <source>
        <strain evidence="8">JCA_2017</strain>
    </source>
</reference>
<dbReference type="GO" id="GO:0003964">
    <property type="term" value="F:RNA-directed DNA polymerase activity"/>
    <property type="evidence" value="ECO:0007669"/>
    <property type="project" value="UniProtKB-KW"/>
</dbReference>
<dbReference type="Proteomes" id="UP000257109">
    <property type="component" value="Unassembled WGS sequence"/>
</dbReference>
<evidence type="ECO:0000313" key="9">
    <source>
        <dbReference type="Proteomes" id="UP000257109"/>
    </source>
</evidence>
<name>A0A371FB17_MUCPR</name>
<dbReference type="SUPFAM" id="SSF56672">
    <property type="entry name" value="DNA/RNA polymerases"/>
    <property type="match status" value="1"/>
</dbReference>
<evidence type="ECO:0000259" key="7">
    <source>
        <dbReference type="Pfam" id="PF17917"/>
    </source>
</evidence>
<keyword evidence="6" id="KW-0695">RNA-directed DNA polymerase</keyword>
<dbReference type="InterPro" id="IPR041373">
    <property type="entry name" value="RT_RNaseH"/>
</dbReference>
<dbReference type="GO" id="GO:0016787">
    <property type="term" value="F:hydrolase activity"/>
    <property type="evidence" value="ECO:0007669"/>
    <property type="project" value="UniProtKB-KW"/>
</dbReference>
<evidence type="ECO:0000256" key="5">
    <source>
        <dbReference type="ARBA" id="ARBA00022801"/>
    </source>
</evidence>
<keyword evidence="5" id="KW-0378">Hydrolase</keyword>
<feature type="non-terminal residue" evidence="8">
    <location>
        <position position="1"/>
    </location>
</feature>
<evidence type="ECO:0000256" key="1">
    <source>
        <dbReference type="ARBA" id="ARBA00022679"/>
    </source>
</evidence>
<keyword evidence="3" id="KW-0540">Nuclease</keyword>
<keyword evidence="2" id="KW-0548">Nucleotidyltransferase</keyword>
<dbReference type="EMBL" id="QJKJ01009827">
    <property type="protein sequence ID" value="RDX75479.1"/>
    <property type="molecule type" value="Genomic_DNA"/>
</dbReference>
<dbReference type="OrthoDB" id="1714782at2759"/>
<dbReference type="PANTHER" id="PTHR35046:SF21">
    <property type="entry name" value="RETROTRANSPOSON GAG DOMAIN-CONTAINING PROTEIN-RELATED"/>
    <property type="match status" value="1"/>
</dbReference>
<dbReference type="Gene3D" id="3.30.70.270">
    <property type="match status" value="1"/>
</dbReference>
<protein>
    <recommendedName>
        <fullName evidence="7">Reverse transcriptase RNase H-like domain-containing protein</fullName>
    </recommendedName>
</protein>
<dbReference type="AlphaFoldDB" id="A0A371FB17"/>
<dbReference type="InterPro" id="IPR043502">
    <property type="entry name" value="DNA/RNA_pol_sf"/>
</dbReference>